<dbReference type="RefSeq" id="XP_059602456.1">
    <property type="nucleotide sequence ID" value="XM_059744514.1"/>
</dbReference>
<proteinExistence type="predicted"/>
<dbReference type="AlphaFoldDB" id="A0AAJ8BTV1"/>
<evidence type="ECO:0000313" key="2">
    <source>
        <dbReference type="RefSeq" id="XP_059602456.1"/>
    </source>
</evidence>
<evidence type="ECO:0000256" key="1">
    <source>
        <dbReference type="SAM" id="MobiDB-lite"/>
    </source>
</evidence>
<gene>
    <name evidence="2" type="ORF">An15g02030</name>
</gene>
<dbReference type="KEGG" id="ang:An15g02030"/>
<reference evidence="2" key="1">
    <citation type="submission" date="2025-02" db="EMBL/GenBank/DDBJ databases">
        <authorList>
            <consortium name="NCBI Genome Project"/>
        </authorList>
    </citation>
    <scope>NUCLEOTIDE SEQUENCE</scope>
</reference>
<dbReference type="VEuPathDB" id="FungiDB:An15g02030"/>
<protein>
    <submittedName>
        <fullName evidence="2">Uncharacterized protein</fullName>
    </submittedName>
</protein>
<reference evidence="2" key="2">
    <citation type="submission" date="2025-08" db="UniProtKB">
        <authorList>
            <consortium name="RefSeq"/>
        </authorList>
    </citation>
    <scope>IDENTIFICATION</scope>
</reference>
<name>A0AAJ8BTV1_ASPNG</name>
<organism evidence="2">
    <name type="scientific">Aspergillus niger</name>
    <dbReference type="NCBI Taxonomy" id="5061"/>
    <lineage>
        <taxon>Eukaryota</taxon>
        <taxon>Fungi</taxon>
        <taxon>Dikarya</taxon>
        <taxon>Ascomycota</taxon>
        <taxon>Pezizomycotina</taxon>
        <taxon>Eurotiomycetes</taxon>
        <taxon>Eurotiomycetidae</taxon>
        <taxon>Eurotiales</taxon>
        <taxon>Aspergillaceae</taxon>
        <taxon>Aspergillus</taxon>
        <taxon>Aspergillus subgen. Circumdati</taxon>
    </lineage>
</organism>
<dbReference type="GeneID" id="84593109"/>
<sequence>MERLKLTIEIPPSFPRLSPLDQTAVELDSWGVRSNVRLHNLDDRLDITASFTIHSAVFLTYLPRYPLKLERSKRRKIIKTEEPPTRTNALRHWLALCPVLLDNDMASCGYYDVQNSWMPGASPTSINASTSGSVSIDTERAENQGSPKEKTSFAGRRKNLFIIYELNVYDRRFNVFRTPFAYLFTPSQSRAHEEADQSKLRVYIPITVLIDNMCCRDRIAQWRYSYTVYRLGSILGLSGRYPHYISNSMGVLSRLPGYAGVVGTGLLKNVRPWRGRGAEGGRASSRFIGFMSFGI</sequence>
<feature type="compositionally biased region" description="Basic and acidic residues" evidence="1">
    <location>
        <begin position="137"/>
        <end position="151"/>
    </location>
</feature>
<feature type="region of interest" description="Disordered" evidence="1">
    <location>
        <begin position="128"/>
        <end position="151"/>
    </location>
</feature>
<accession>A0AAJ8BTV1</accession>